<sequence length="94" mass="10903">MVIQFAGMKKTVFNYRLSRGRNVSENCFRILVRKFRVFEHKLNMLHEHINSVVIAACCLHNFLRNDSCHWTECDINVSLFLNEIGDIAPAAPTH</sequence>
<keyword evidence="5" id="KW-1185">Reference proteome</keyword>
<dbReference type="AlphaFoldDB" id="A0AAV8ZTH0"/>
<evidence type="ECO:0000313" key="4">
    <source>
        <dbReference type="EMBL" id="KAJ8969832.1"/>
    </source>
</evidence>
<organism evidence="4 5">
    <name type="scientific">Rhamnusium bicolor</name>
    <dbReference type="NCBI Taxonomy" id="1586634"/>
    <lineage>
        <taxon>Eukaryota</taxon>
        <taxon>Metazoa</taxon>
        <taxon>Ecdysozoa</taxon>
        <taxon>Arthropoda</taxon>
        <taxon>Hexapoda</taxon>
        <taxon>Insecta</taxon>
        <taxon>Pterygota</taxon>
        <taxon>Neoptera</taxon>
        <taxon>Endopterygota</taxon>
        <taxon>Coleoptera</taxon>
        <taxon>Polyphaga</taxon>
        <taxon>Cucujiformia</taxon>
        <taxon>Chrysomeloidea</taxon>
        <taxon>Cerambycidae</taxon>
        <taxon>Lepturinae</taxon>
        <taxon>Rhagiini</taxon>
        <taxon>Rhamnusium</taxon>
    </lineage>
</organism>
<evidence type="ECO:0000259" key="3">
    <source>
        <dbReference type="Pfam" id="PF13359"/>
    </source>
</evidence>
<evidence type="ECO:0000313" key="5">
    <source>
        <dbReference type="Proteomes" id="UP001162156"/>
    </source>
</evidence>
<protein>
    <recommendedName>
        <fullName evidence="3">DDE Tnp4 domain-containing protein</fullName>
    </recommendedName>
</protein>
<evidence type="ECO:0000256" key="1">
    <source>
        <dbReference type="ARBA" id="ARBA00001968"/>
    </source>
</evidence>
<feature type="domain" description="DDE Tnp4" evidence="3">
    <location>
        <begin position="10"/>
        <end position="61"/>
    </location>
</feature>
<dbReference type="GO" id="GO:0046872">
    <property type="term" value="F:metal ion binding"/>
    <property type="evidence" value="ECO:0007669"/>
    <property type="project" value="UniProtKB-KW"/>
</dbReference>
<evidence type="ECO:0000256" key="2">
    <source>
        <dbReference type="ARBA" id="ARBA00022723"/>
    </source>
</evidence>
<comment type="cofactor">
    <cofactor evidence="1">
        <name>a divalent metal cation</name>
        <dbReference type="ChEBI" id="CHEBI:60240"/>
    </cofactor>
</comment>
<keyword evidence="2" id="KW-0479">Metal-binding</keyword>
<dbReference type="InterPro" id="IPR027806">
    <property type="entry name" value="HARBI1_dom"/>
</dbReference>
<accession>A0AAV8ZTH0</accession>
<comment type="caution">
    <text evidence="4">The sequence shown here is derived from an EMBL/GenBank/DDBJ whole genome shotgun (WGS) entry which is preliminary data.</text>
</comment>
<name>A0AAV8ZTH0_9CUCU</name>
<dbReference type="Proteomes" id="UP001162156">
    <property type="component" value="Unassembled WGS sequence"/>
</dbReference>
<gene>
    <name evidence="4" type="ORF">NQ314_001561</name>
</gene>
<dbReference type="Pfam" id="PF13359">
    <property type="entry name" value="DDE_Tnp_4"/>
    <property type="match status" value="1"/>
</dbReference>
<reference evidence="4" key="1">
    <citation type="journal article" date="2023" name="Insect Mol. Biol.">
        <title>Genome sequencing provides insights into the evolution of gene families encoding plant cell wall-degrading enzymes in longhorned beetles.</title>
        <authorList>
            <person name="Shin N.R."/>
            <person name="Okamura Y."/>
            <person name="Kirsch R."/>
            <person name="Pauchet Y."/>
        </authorList>
    </citation>
    <scope>NUCLEOTIDE SEQUENCE</scope>
    <source>
        <strain evidence="4">RBIC_L_NR</strain>
    </source>
</reference>
<dbReference type="EMBL" id="JANEYF010000452">
    <property type="protein sequence ID" value="KAJ8969832.1"/>
    <property type="molecule type" value="Genomic_DNA"/>
</dbReference>
<proteinExistence type="predicted"/>